<dbReference type="Proteomes" id="UP000770661">
    <property type="component" value="Unassembled WGS sequence"/>
</dbReference>
<sequence length="189" mass="20081">MVPSHEGSEVTRAPADPGRQGAASGPPLTCSASQPTELKAQANGPQHTASPDTRELEARKGRRPPVRCSPRLPPPGATRNNPGRWRLRRVRLGYCTEGRRGFRGKCATTRDAHPSPTGHYPLSCPAPAHLRPARPRRPPQGGAVSGREGRGAPMVRHTPRDVMLGGVLRASAPSPLGTSRTHTPPRPAG</sequence>
<accession>A0A8J4YMG2</accession>
<dbReference type="EMBL" id="JACEEZ010000686">
    <property type="protein sequence ID" value="KAG0729898.1"/>
    <property type="molecule type" value="Genomic_DNA"/>
</dbReference>
<dbReference type="AlphaFoldDB" id="A0A8J4YMG2"/>
<feature type="region of interest" description="Disordered" evidence="1">
    <location>
        <begin position="105"/>
        <end position="189"/>
    </location>
</feature>
<evidence type="ECO:0000313" key="2">
    <source>
        <dbReference type="EMBL" id="KAG0729898.1"/>
    </source>
</evidence>
<feature type="region of interest" description="Disordered" evidence="1">
    <location>
        <begin position="1"/>
        <end position="85"/>
    </location>
</feature>
<gene>
    <name evidence="2" type="ORF">GWK47_029392</name>
</gene>
<reference evidence="2" key="1">
    <citation type="submission" date="2020-07" db="EMBL/GenBank/DDBJ databases">
        <title>The High-quality genome of the commercially important snow crab, Chionoecetes opilio.</title>
        <authorList>
            <person name="Jeong J.-H."/>
            <person name="Ryu S."/>
        </authorList>
    </citation>
    <scope>NUCLEOTIDE SEQUENCE</scope>
    <source>
        <strain evidence="2">MADBK_172401_WGS</strain>
        <tissue evidence="2">Digestive gland</tissue>
    </source>
</reference>
<comment type="caution">
    <text evidence="2">The sequence shown here is derived from an EMBL/GenBank/DDBJ whole genome shotgun (WGS) entry which is preliminary data.</text>
</comment>
<organism evidence="2 3">
    <name type="scientific">Chionoecetes opilio</name>
    <name type="common">Atlantic snow crab</name>
    <name type="synonym">Cancer opilio</name>
    <dbReference type="NCBI Taxonomy" id="41210"/>
    <lineage>
        <taxon>Eukaryota</taxon>
        <taxon>Metazoa</taxon>
        <taxon>Ecdysozoa</taxon>
        <taxon>Arthropoda</taxon>
        <taxon>Crustacea</taxon>
        <taxon>Multicrustacea</taxon>
        <taxon>Malacostraca</taxon>
        <taxon>Eumalacostraca</taxon>
        <taxon>Eucarida</taxon>
        <taxon>Decapoda</taxon>
        <taxon>Pleocyemata</taxon>
        <taxon>Brachyura</taxon>
        <taxon>Eubrachyura</taxon>
        <taxon>Majoidea</taxon>
        <taxon>Majidae</taxon>
        <taxon>Chionoecetes</taxon>
    </lineage>
</organism>
<protein>
    <submittedName>
        <fullName evidence="2">Uncharacterized protein</fullName>
    </submittedName>
</protein>
<proteinExistence type="predicted"/>
<evidence type="ECO:0000313" key="3">
    <source>
        <dbReference type="Proteomes" id="UP000770661"/>
    </source>
</evidence>
<keyword evidence="3" id="KW-1185">Reference proteome</keyword>
<name>A0A8J4YMG2_CHIOP</name>
<evidence type="ECO:0000256" key="1">
    <source>
        <dbReference type="SAM" id="MobiDB-lite"/>
    </source>
</evidence>